<accession>A0AA48RAH1</accession>
<gene>
    <name evidence="1" type="ORF">AMST5_03379</name>
</gene>
<proteinExistence type="predicted"/>
<name>A0AA48RAH1_9ZZZZ</name>
<evidence type="ECO:0000313" key="1">
    <source>
        <dbReference type="EMBL" id="CAJ0882889.1"/>
    </source>
</evidence>
<reference evidence="1" key="1">
    <citation type="submission" date="2023-07" db="EMBL/GenBank/DDBJ databases">
        <authorList>
            <person name="Pelsma A.J. K."/>
        </authorList>
    </citation>
    <scope>NUCLEOTIDE SEQUENCE</scope>
</reference>
<dbReference type="AlphaFoldDB" id="A0AA48RAH1"/>
<organism evidence="1">
    <name type="scientific">freshwater sediment metagenome</name>
    <dbReference type="NCBI Taxonomy" id="556182"/>
    <lineage>
        <taxon>unclassified sequences</taxon>
        <taxon>metagenomes</taxon>
        <taxon>ecological metagenomes</taxon>
    </lineage>
</organism>
<sequence length="175" mass="19303">MARFIKTANGLHVLSTEIVRLQKCGVGKSLIKTKRDEYHVVKGLVLDDLKRIIEDDTAKIIPAAPGYSVAFLLWPTRNSEKWRTVVVPVVGWRLTESSCDVGQIYESAPVTAGAHDISTVWAIVLPDGKLLSRWSDLPVSMEDWIYDEKIAADLESVDFPGGHGGEDENIGVESD</sequence>
<dbReference type="EMBL" id="OY288114">
    <property type="protein sequence ID" value="CAJ0882889.1"/>
    <property type="molecule type" value="Genomic_DNA"/>
</dbReference>
<protein>
    <submittedName>
        <fullName evidence="1">Uncharacterized protein</fullName>
    </submittedName>
</protein>